<dbReference type="InterPro" id="IPR058713">
    <property type="entry name" value="DMF_alpha_dom"/>
</dbReference>
<evidence type="ECO:0000313" key="2">
    <source>
        <dbReference type="EMBL" id="GFG61709.1"/>
    </source>
</evidence>
<gene>
    <name evidence="2" type="ORF">MMUR_58450</name>
</gene>
<comment type="caution">
    <text evidence="2">The sequence shown here is derived from an EMBL/GenBank/DDBJ whole genome shotgun (WGS) entry which is preliminary data.</text>
</comment>
<dbReference type="EMBL" id="BLKT01000003">
    <property type="protein sequence ID" value="GFG61709.1"/>
    <property type="molecule type" value="Genomic_DNA"/>
</dbReference>
<organism evidence="2 3">
    <name type="scientific">Mycolicibacterium murale</name>
    <dbReference type="NCBI Taxonomy" id="182220"/>
    <lineage>
        <taxon>Bacteria</taxon>
        <taxon>Bacillati</taxon>
        <taxon>Actinomycetota</taxon>
        <taxon>Actinomycetes</taxon>
        <taxon>Mycobacteriales</taxon>
        <taxon>Mycobacteriaceae</taxon>
        <taxon>Mycolicibacterium</taxon>
    </lineage>
</organism>
<accession>A0A7I9WVV0</accession>
<sequence length="143" mass="15970">MIPIPADDETRQRMRREIEGSVEDFRGVPGFSVVRTERSGSAIGAHGGIQADLQLDRVLTRLRMQPTGGKLVIVCTAPEREWRIARLSGVRGVPPAFVDDRVFTDEHAAQAEIFSMRLDQYPAEDGMPEHCTPAWKARGENWA</sequence>
<protein>
    <recommendedName>
        <fullName evidence="1">N,N-dimethylformamidase alpha subunit domain-containing protein</fullName>
    </recommendedName>
</protein>
<dbReference type="AlphaFoldDB" id="A0A7I9WVV0"/>
<proteinExistence type="predicted"/>
<keyword evidence="3" id="KW-1185">Reference proteome</keyword>
<feature type="domain" description="N,N-dimethylformamidase alpha subunit" evidence="1">
    <location>
        <begin position="52"/>
        <end position="121"/>
    </location>
</feature>
<dbReference type="RefSeq" id="WP_246244274.1">
    <property type="nucleotide sequence ID" value="NZ_BAAAMC010000023.1"/>
</dbReference>
<name>A0A7I9WVV0_9MYCO</name>
<evidence type="ECO:0000259" key="1">
    <source>
        <dbReference type="Pfam" id="PF26354"/>
    </source>
</evidence>
<dbReference type="Proteomes" id="UP000465241">
    <property type="component" value="Unassembled WGS sequence"/>
</dbReference>
<dbReference type="Pfam" id="PF26354">
    <property type="entry name" value="DMF_alpha"/>
    <property type="match status" value="1"/>
</dbReference>
<reference evidence="2 3" key="1">
    <citation type="journal article" date="2019" name="Emerg. Microbes Infect.">
        <title>Comprehensive subspecies identification of 175 nontuberculous mycobacteria species based on 7547 genomic profiles.</title>
        <authorList>
            <person name="Matsumoto Y."/>
            <person name="Kinjo T."/>
            <person name="Motooka D."/>
            <person name="Nabeya D."/>
            <person name="Jung N."/>
            <person name="Uechi K."/>
            <person name="Horii T."/>
            <person name="Iida T."/>
            <person name="Fujita J."/>
            <person name="Nakamura S."/>
        </authorList>
    </citation>
    <scope>NUCLEOTIDE SEQUENCE [LARGE SCALE GENOMIC DNA]</scope>
    <source>
        <strain evidence="2 3">JCM 13392</strain>
    </source>
</reference>
<evidence type="ECO:0000313" key="3">
    <source>
        <dbReference type="Proteomes" id="UP000465241"/>
    </source>
</evidence>